<dbReference type="AlphaFoldDB" id="A0A563W3U0"/>
<dbReference type="RefSeq" id="WP_144867643.1">
    <property type="nucleotide sequence ID" value="NZ_LR213834.1"/>
</dbReference>
<proteinExistence type="predicted"/>
<sequence>MLHKIDYLQYKHPQDASSRLHDYCTFIEKFGRTVIQSEEWELIKIKHKDKIKKSEVNYPEQEDIYIFLYSERKTTLFVNDELRITIVPFESLTQYNPYSSSFKVWGVEIDIIQGTVKFAHCMNFEILEELRNKGLGSYILEKLVQFVTNYPSTFKVRLHAKSIDENFPNNDKLVNGLYKKFNLLEAKTIADIKEVHNSDKIESLQLAKTLFSIIKESKELNKNQINFTQYVKKLEKLIKEYSDKNDRYQKTILIMSTIIAILIIVIVK</sequence>
<keyword evidence="1" id="KW-1133">Transmembrane helix</keyword>
<name>A0A563W3U0_9CYAN</name>
<keyword evidence="3" id="KW-1185">Reference proteome</keyword>
<gene>
    <name evidence="2" type="ORF">H1P_760018</name>
</gene>
<dbReference type="EMBL" id="CAACVJ010000683">
    <property type="protein sequence ID" value="VEP18352.1"/>
    <property type="molecule type" value="Genomic_DNA"/>
</dbReference>
<evidence type="ECO:0000313" key="2">
    <source>
        <dbReference type="EMBL" id="VEP18352.1"/>
    </source>
</evidence>
<evidence type="ECO:0000313" key="3">
    <source>
        <dbReference type="Proteomes" id="UP000320055"/>
    </source>
</evidence>
<feature type="transmembrane region" description="Helical" evidence="1">
    <location>
        <begin position="248"/>
        <end position="267"/>
    </location>
</feature>
<organism evidence="2 3">
    <name type="scientific">Hyella patelloides LEGE 07179</name>
    <dbReference type="NCBI Taxonomy" id="945734"/>
    <lineage>
        <taxon>Bacteria</taxon>
        <taxon>Bacillati</taxon>
        <taxon>Cyanobacteriota</taxon>
        <taxon>Cyanophyceae</taxon>
        <taxon>Pleurocapsales</taxon>
        <taxon>Hyellaceae</taxon>
        <taxon>Hyella</taxon>
    </lineage>
</organism>
<dbReference type="Proteomes" id="UP000320055">
    <property type="component" value="Unassembled WGS sequence"/>
</dbReference>
<keyword evidence="1" id="KW-0812">Transmembrane</keyword>
<accession>A0A563W3U0</accession>
<protein>
    <submittedName>
        <fullName evidence="2">Uncharacterized protein</fullName>
    </submittedName>
</protein>
<evidence type="ECO:0000256" key="1">
    <source>
        <dbReference type="SAM" id="Phobius"/>
    </source>
</evidence>
<keyword evidence="1" id="KW-0472">Membrane</keyword>
<reference evidence="2 3" key="1">
    <citation type="submission" date="2019-01" db="EMBL/GenBank/DDBJ databases">
        <authorList>
            <person name="Brito A."/>
        </authorList>
    </citation>
    <scope>NUCLEOTIDE SEQUENCE [LARGE SCALE GENOMIC DNA]</scope>
    <source>
        <strain evidence="2">1</strain>
    </source>
</reference>